<dbReference type="InterPro" id="IPR000634">
    <property type="entry name" value="Ser/Thr_deHydtase_PyrdxlP-BS"/>
</dbReference>
<dbReference type="InterPro" id="IPR051166">
    <property type="entry name" value="Threonine_Synthase"/>
</dbReference>
<dbReference type="GO" id="GO:0030170">
    <property type="term" value="F:pyridoxal phosphate binding"/>
    <property type="evidence" value="ECO:0007669"/>
    <property type="project" value="InterPro"/>
</dbReference>
<dbReference type="InterPro" id="IPR001926">
    <property type="entry name" value="TrpB-like_PALP"/>
</dbReference>
<dbReference type="CDD" id="cd01560">
    <property type="entry name" value="Thr-synth_2"/>
    <property type="match status" value="1"/>
</dbReference>
<keyword evidence="16" id="KW-1185">Reference proteome</keyword>
<dbReference type="NCBIfam" id="TIGR00260">
    <property type="entry name" value="thrC"/>
    <property type="match status" value="1"/>
</dbReference>
<comment type="pathway">
    <text evidence="2">Amino-acid biosynthesis; L-threonine biosynthesis; L-threonine from L-aspartate: step 5/5.</text>
</comment>
<accession>A0A4V3XK47</accession>
<dbReference type="AlphaFoldDB" id="A0A4V3XK47"/>
<evidence type="ECO:0000256" key="3">
    <source>
        <dbReference type="ARBA" id="ARBA00005517"/>
    </source>
</evidence>
<keyword evidence="7" id="KW-0791">Threonine biosynthesis</keyword>
<evidence type="ECO:0000256" key="4">
    <source>
        <dbReference type="ARBA" id="ARBA00013028"/>
    </source>
</evidence>
<evidence type="ECO:0000256" key="12">
    <source>
        <dbReference type="PIRSR" id="PIRSR604450-51"/>
    </source>
</evidence>
<evidence type="ECO:0000256" key="5">
    <source>
        <dbReference type="ARBA" id="ARBA00018679"/>
    </source>
</evidence>
<comment type="catalytic activity">
    <reaction evidence="10">
        <text>O-phospho-L-homoserine + H2O = L-threonine + phosphate</text>
        <dbReference type="Rhea" id="RHEA:10840"/>
        <dbReference type="ChEBI" id="CHEBI:15377"/>
        <dbReference type="ChEBI" id="CHEBI:43474"/>
        <dbReference type="ChEBI" id="CHEBI:57590"/>
        <dbReference type="ChEBI" id="CHEBI:57926"/>
        <dbReference type="EC" id="4.2.3.1"/>
    </reaction>
</comment>
<evidence type="ECO:0000259" key="14">
    <source>
        <dbReference type="Pfam" id="PF14821"/>
    </source>
</evidence>
<dbReference type="Pfam" id="PF14821">
    <property type="entry name" value="Thr_synth_N"/>
    <property type="match status" value="1"/>
</dbReference>
<comment type="cofactor">
    <cofactor evidence="1 12">
        <name>pyridoxal 5'-phosphate</name>
        <dbReference type="ChEBI" id="CHEBI:597326"/>
    </cofactor>
</comment>
<dbReference type="SUPFAM" id="SSF53686">
    <property type="entry name" value="Tryptophan synthase beta subunit-like PLP-dependent enzymes"/>
    <property type="match status" value="1"/>
</dbReference>
<dbReference type="UniPathway" id="UPA00050">
    <property type="reaction ID" value="UER00065"/>
</dbReference>
<dbReference type="InterPro" id="IPR029144">
    <property type="entry name" value="Thr_synth_N"/>
</dbReference>
<dbReference type="RefSeq" id="WP_136460496.1">
    <property type="nucleotide sequence ID" value="NZ_SRSF01000012.1"/>
</dbReference>
<dbReference type="GO" id="GO:0004795">
    <property type="term" value="F:threonine synthase activity"/>
    <property type="evidence" value="ECO:0007669"/>
    <property type="project" value="UniProtKB-UniRule"/>
</dbReference>
<dbReference type="Gene3D" id="3.90.1380.10">
    <property type="entry name" value="Threonine synthase, N-terminal domain"/>
    <property type="match status" value="1"/>
</dbReference>
<dbReference type="Gene3D" id="3.40.50.1100">
    <property type="match status" value="2"/>
</dbReference>
<dbReference type="EC" id="4.2.3.1" evidence="4 11"/>
<sequence>MKFYSTNDPDHRVDLQEAIFRGLPADNGLYMPERIDPLPDAFFAELSNLSFAEIGYRISRQLLGDTIPENDLRRIVAETVNFPAPVIRLDERTYVLELFHGPSLAFKDFGARFMSRLMQHFNDESQGDLIILVATSGDTGGAVAAGFFDTPGIQVVILYPSGKVSDLQEKQLTTLGKNIHALEIDGSFDDCQAMVKHAFLDGELRSKLRLSSANSINISRLIPQTFYYFEAYKQLLQSGGEGVPMVFCVPSGNFGNLTAGLIAQRLGLPVHHFIAATNANDVVPRYLASGEYRTAPSVPTLSNAMDVGAPSNFARMANLFGQIWGKGQPMPAVHAELARHVSGYAFDDAATETAVRTVKEEYGYTIDPHGAVGYLALKEWQKGHPDTRGVILETAHPSKFLPDMRRILQDEIEVPERLAELANRQKVAQQMPARFATFKEWLLTRSVEKG</sequence>
<name>A0A4V3XK47_9BACT</name>
<evidence type="ECO:0000256" key="8">
    <source>
        <dbReference type="ARBA" id="ARBA00022898"/>
    </source>
</evidence>
<dbReference type="InterPro" id="IPR036052">
    <property type="entry name" value="TrpB-like_PALP_sf"/>
</dbReference>
<evidence type="ECO:0000256" key="6">
    <source>
        <dbReference type="ARBA" id="ARBA00022605"/>
    </source>
</evidence>
<evidence type="ECO:0000313" key="16">
    <source>
        <dbReference type="Proteomes" id="UP000308528"/>
    </source>
</evidence>
<keyword evidence="8 12" id="KW-0663">Pyridoxal phosphate</keyword>
<organism evidence="15 16">
    <name type="scientific">Neolewinella litorea</name>
    <dbReference type="NCBI Taxonomy" id="2562452"/>
    <lineage>
        <taxon>Bacteria</taxon>
        <taxon>Pseudomonadati</taxon>
        <taxon>Bacteroidota</taxon>
        <taxon>Saprospiria</taxon>
        <taxon>Saprospirales</taxon>
        <taxon>Lewinellaceae</taxon>
        <taxon>Neolewinella</taxon>
    </lineage>
</organism>
<evidence type="ECO:0000313" key="15">
    <source>
        <dbReference type="EMBL" id="THH35533.1"/>
    </source>
</evidence>
<evidence type="ECO:0000259" key="13">
    <source>
        <dbReference type="Pfam" id="PF00291"/>
    </source>
</evidence>
<dbReference type="EMBL" id="SRSF01000012">
    <property type="protein sequence ID" value="THH35533.1"/>
    <property type="molecule type" value="Genomic_DNA"/>
</dbReference>
<proteinExistence type="inferred from homology"/>
<feature type="domain" description="Threonine synthase N-terminal" evidence="14">
    <location>
        <begin position="2"/>
        <end position="79"/>
    </location>
</feature>
<dbReference type="InterPro" id="IPR004450">
    <property type="entry name" value="Thr_synthase-like"/>
</dbReference>
<keyword evidence="9 15" id="KW-0456">Lyase</keyword>
<comment type="caution">
    <text evidence="15">The sequence shown here is derived from an EMBL/GenBank/DDBJ whole genome shotgun (WGS) entry which is preliminary data.</text>
</comment>
<protein>
    <recommendedName>
        <fullName evidence="5 11">Threonine synthase</fullName>
        <ecNumber evidence="4 11">4.2.3.1</ecNumber>
    </recommendedName>
</protein>
<comment type="similarity">
    <text evidence="3">Belongs to the threonine synthase family.</text>
</comment>
<dbReference type="GO" id="GO:0009088">
    <property type="term" value="P:threonine biosynthetic process"/>
    <property type="evidence" value="ECO:0007669"/>
    <property type="project" value="UniProtKB-UniRule"/>
</dbReference>
<evidence type="ECO:0000256" key="1">
    <source>
        <dbReference type="ARBA" id="ARBA00001933"/>
    </source>
</evidence>
<dbReference type="PANTHER" id="PTHR42690">
    <property type="entry name" value="THREONINE SYNTHASE FAMILY MEMBER"/>
    <property type="match status" value="1"/>
</dbReference>
<feature type="modified residue" description="N6-(pyridoxal phosphate)lysine" evidence="12">
    <location>
        <position position="107"/>
    </location>
</feature>
<evidence type="ECO:0000256" key="10">
    <source>
        <dbReference type="ARBA" id="ARBA00049144"/>
    </source>
</evidence>
<evidence type="ECO:0000256" key="7">
    <source>
        <dbReference type="ARBA" id="ARBA00022697"/>
    </source>
</evidence>
<dbReference type="OrthoDB" id="9763107at2"/>
<keyword evidence="6" id="KW-0028">Amino-acid biosynthesis</keyword>
<dbReference type="Proteomes" id="UP000308528">
    <property type="component" value="Unassembled WGS sequence"/>
</dbReference>
<dbReference type="Pfam" id="PF00291">
    <property type="entry name" value="PALP"/>
    <property type="match status" value="1"/>
</dbReference>
<dbReference type="PANTHER" id="PTHR42690:SF1">
    <property type="entry name" value="THREONINE SYNTHASE-LIKE 2"/>
    <property type="match status" value="1"/>
</dbReference>
<evidence type="ECO:0000256" key="9">
    <source>
        <dbReference type="ARBA" id="ARBA00023239"/>
    </source>
</evidence>
<dbReference type="PROSITE" id="PS00165">
    <property type="entry name" value="DEHYDRATASE_SER_THR"/>
    <property type="match status" value="1"/>
</dbReference>
<gene>
    <name evidence="15" type="primary">thrC</name>
    <name evidence="15" type="ORF">E4021_16555</name>
</gene>
<feature type="domain" description="Tryptophan synthase beta chain-like PALP" evidence="13">
    <location>
        <begin position="93"/>
        <end position="380"/>
    </location>
</feature>
<dbReference type="InterPro" id="IPR037158">
    <property type="entry name" value="Thr_synth_N_sf"/>
</dbReference>
<reference evidence="15 16" key="1">
    <citation type="submission" date="2019-04" db="EMBL/GenBank/DDBJ databases">
        <title>Lewinella litorea sp. nov., isolated from a marine sand.</title>
        <authorList>
            <person name="Yoon J.-H."/>
        </authorList>
    </citation>
    <scope>NUCLEOTIDE SEQUENCE [LARGE SCALE GENOMIC DNA]</scope>
    <source>
        <strain evidence="15 16">HSMS-39</strain>
    </source>
</reference>
<evidence type="ECO:0000256" key="11">
    <source>
        <dbReference type="NCBIfam" id="TIGR00260"/>
    </source>
</evidence>
<evidence type="ECO:0000256" key="2">
    <source>
        <dbReference type="ARBA" id="ARBA00004979"/>
    </source>
</evidence>